<name>A0A4Q7Y1I3_9ACTN</name>
<gene>
    <name evidence="1" type="ORF">BKA19_0269</name>
</gene>
<reference evidence="1 2" key="1">
    <citation type="submission" date="2019-02" db="EMBL/GenBank/DDBJ databases">
        <title>Sequencing the genomes of 1000 actinobacteria strains.</title>
        <authorList>
            <person name="Klenk H.-P."/>
        </authorList>
    </citation>
    <scope>NUCLEOTIDE SEQUENCE [LARGE SCALE GENOMIC DNA]</scope>
    <source>
        <strain evidence="1 2">DSM 44509</strain>
    </source>
</reference>
<evidence type="ECO:0000313" key="2">
    <source>
        <dbReference type="Proteomes" id="UP000292507"/>
    </source>
</evidence>
<proteinExistence type="predicted"/>
<evidence type="ECO:0000313" key="1">
    <source>
        <dbReference type="EMBL" id="RZU30647.1"/>
    </source>
</evidence>
<keyword evidence="2" id="KW-1185">Reference proteome</keyword>
<accession>A0A4Q7Y1I3</accession>
<dbReference type="AlphaFoldDB" id="A0A4Q7Y1I3"/>
<protein>
    <submittedName>
        <fullName evidence="1">Uncharacterized protein</fullName>
    </submittedName>
</protein>
<dbReference type="Proteomes" id="UP000292507">
    <property type="component" value="Unassembled WGS sequence"/>
</dbReference>
<comment type="caution">
    <text evidence="1">The sequence shown here is derived from an EMBL/GenBank/DDBJ whole genome shotgun (WGS) entry which is preliminary data.</text>
</comment>
<organism evidence="1 2">
    <name type="scientific">Blastococcus saxobsidens</name>
    <dbReference type="NCBI Taxonomy" id="138336"/>
    <lineage>
        <taxon>Bacteria</taxon>
        <taxon>Bacillati</taxon>
        <taxon>Actinomycetota</taxon>
        <taxon>Actinomycetes</taxon>
        <taxon>Geodermatophilales</taxon>
        <taxon>Geodermatophilaceae</taxon>
        <taxon>Blastococcus</taxon>
    </lineage>
</organism>
<sequence>MRRPLCTCGAQEHSAGGWLPAQRHSGENIGDTDTHVLFVELTGTPAAGSRADSLGPG</sequence>
<dbReference type="EMBL" id="SHKV01000001">
    <property type="protein sequence ID" value="RZU30647.1"/>
    <property type="molecule type" value="Genomic_DNA"/>
</dbReference>
<dbReference type="RefSeq" id="WP_207225631.1">
    <property type="nucleotide sequence ID" value="NZ_POQT01000047.1"/>
</dbReference>